<dbReference type="SMART" id="SM00838">
    <property type="entry name" value="EFG_C"/>
    <property type="match status" value="1"/>
</dbReference>
<dbReference type="SUPFAM" id="SSF54211">
    <property type="entry name" value="Ribosomal protein S5 domain 2-like"/>
    <property type="match status" value="1"/>
</dbReference>
<dbReference type="Pfam" id="PF14492">
    <property type="entry name" value="EFG_III"/>
    <property type="match status" value="1"/>
</dbReference>
<dbReference type="InterPro" id="IPR020568">
    <property type="entry name" value="Ribosomal_Su5_D2-typ_SF"/>
</dbReference>
<dbReference type="CDD" id="cd01886">
    <property type="entry name" value="EF-G"/>
    <property type="match status" value="1"/>
</dbReference>
<dbReference type="InterPro" id="IPR000795">
    <property type="entry name" value="T_Tr_GTP-bd_dom"/>
</dbReference>
<dbReference type="Pfam" id="PF03144">
    <property type="entry name" value="GTP_EFTU_D2"/>
    <property type="match status" value="1"/>
</dbReference>
<keyword evidence="8" id="KW-0963">Cytoplasm</keyword>
<dbReference type="FunFam" id="2.40.30.10:FF:000006">
    <property type="entry name" value="Elongation factor G"/>
    <property type="match status" value="1"/>
</dbReference>
<dbReference type="SUPFAM" id="SSF50447">
    <property type="entry name" value="Translation proteins"/>
    <property type="match status" value="1"/>
</dbReference>
<dbReference type="InterPro" id="IPR004161">
    <property type="entry name" value="EFTu-like_2"/>
</dbReference>
<dbReference type="AlphaFoldDB" id="A0A3N7HN10"/>
<dbReference type="NCBIfam" id="NF009381">
    <property type="entry name" value="PRK12740.1-5"/>
    <property type="match status" value="1"/>
</dbReference>
<feature type="binding site" evidence="8">
    <location>
        <begin position="16"/>
        <end position="23"/>
    </location>
    <ligand>
        <name>GTP</name>
        <dbReference type="ChEBI" id="CHEBI:37565"/>
    </ligand>
</feature>
<evidence type="ECO:0000256" key="8">
    <source>
        <dbReference type="HAMAP-Rule" id="MF_00054"/>
    </source>
</evidence>
<sequence length="678" mass="73618">MNTTRFRNLRNIGVIAHVDAGKTTTTERILFHTGETHRIGNVDDGNTRMDYDEQEKKRGITIKSAATTVFWKGTQVNVIDTPGHIDFNIEVNRSLRVLDGAVVVFDAVAGVEPQTETNWRLADKYRVPRVAFINKMDRVGSDFHRVVSMMTDRLGVVPLVTQLPIGAESDFRGVVDLLTMRSLVWLDDEAKQPAVVGDVPADLLDAARSHRARLVELAVEQDESLLEAFVHGREPTVDQLRECIRRGTLAGAFVPVLAGAAYRNKGVEPLLDAVVSYLPSPGELASQIGQPEADADGTLAALAFKVTSDDHGSMVFIRVYRGRLRQGDSVFNASTGKRERVGRLYEIHAADRVERHEVVAGDIAGIVGLKDTLTGHTLTDQAHPVILEEISAPDPVIDVAIEPKTQGDQQNLGKALQTLTREDPSLRVRHDADSGQTILSGMGELQLEVTLESLRSKHAVEVTVGRPQVAYRETIGRASEVRHVHKKQSGGPGQFAEVVLRIEPLPRGEGFRFDNEVVGGAVPREFIPAVEAGVRRAAQTGVVAGFPVVDFKATLVDGGFHERDSSSLAFELASAATFREAAALALPQLLEPVMAVEVITPAEYLGDCIGDLNRRRGHVRGQHPRGNATAIEAHVPLKEMFGYIGSLRALSSGRASYSMQLDHYAVAPAGVVAEVVAA</sequence>
<dbReference type="Gene3D" id="3.40.50.300">
    <property type="entry name" value="P-loop containing nucleotide triphosphate hydrolases"/>
    <property type="match status" value="1"/>
</dbReference>
<feature type="binding site" evidence="8">
    <location>
        <begin position="80"/>
        <end position="84"/>
    </location>
    <ligand>
        <name>GTP</name>
        <dbReference type="ChEBI" id="CHEBI:37565"/>
    </ligand>
</feature>
<dbReference type="CDD" id="cd03713">
    <property type="entry name" value="EFG_mtEFG_C"/>
    <property type="match status" value="1"/>
</dbReference>
<evidence type="ECO:0000313" key="10">
    <source>
        <dbReference type="EMBL" id="RQP22476.1"/>
    </source>
</evidence>
<dbReference type="InterPro" id="IPR004540">
    <property type="entry name" value="Transl_elong_EFG/EF2"/>
</dbReference>
<evidence type="ECO:0000256" key="6">
    <source>
        <dbReference type="ARBA" id="ARBA00023134"/>
    </source>
</evidence>
<comment type="function">
    <text evidence="7 8">Catalyzes the GTP-dependent ribosomal translocation step during translation elongation. During this step, the ribosome changes from the pre-translocational (PRE) to the post-translocational (POST) state as the newly formed A-site-bound peptidyl-tRNA and P-site-bound deacylated tRNA move to the P and E sites, respectively. Catalyzes the coordinated movement of the two tRNA molecules, the mRNA and conformational changes in the ribosome.</text>
</comment>
<dbReference type="GO" id="GO:0097216">
    <property type="term" value="F:guanosine tetraphosphate binding"/>
    <property type="evidence" value="ECO:0007669"/>
    <property type="project" value="UniProtKB-ARBA"/>
</dbReference>
<feature type="domain" description="Tr-type G" evidence="9">
    <location>
        <begin position="7"/>
        <end position="282"/>
    </location>
</feature>
<protein>
    <recommendedName>
        <fullName evidence="2 8">Elongation factor G</fullName>
        <shortName evidence="8">EF-G</shortName>
    </recommendedName>
</protein>
<dbReference type="InterPro" id="IPR014721">
    <property type="entry name" value="Ribsml_uS5_D2-typ_fold_subgr"/>
</dbReference>
<dbReference type="Gene3D" id="3.30.70.870">
    <property type="entry name" value="Elongation Factor G (Translational Gtpase), domain 3"/>
    <property type="match status" value="1"/>
</dbReference>
<dbReference type="Pfam" id="PF00009">
    <property type="entry name" value="GTP_EFTU"/>
    <property type="match status" value="1"/>
</dbReference>
<dbReference type="GO" id="GO:0003746">
    <property type="term" value="F:translation elongation factor activity"/>
    <property type="evidence" value="ECO:0007669"/>
    <property type="project" value="UniProtKB-UniRule"/>
</dbReference>
<dbReference type="FunFam" id="3.40.50.300:FF:000029">
    <property type="entry name" value="Elongation factor G"/>
    <property type="match status" value="1"/>
</dbReference>
<gene>
    <name evidence="8 10" type="primary">fusA</name>
    <name evidence="10" type="ORF">DZC73_22810</name>
</gene>
<accession>A0A3N7HN10</accession>
<keyword evidence="3 8" id="KW-0547">Nucleotide-binding</keyword>
<dbReference type="GO" id="GO:0032790">
    <property type="term" value="P:ribosome disassembly"/>
    <property type="evidence" value="ECO:0007669"/>
    <property type="project" value="TreeGrafter"/>
</dbReference>
<dbReference type="FunFam" id="3.30.70.870:FF:000001">
    <property type="entry name" value="Elongation factor G"/>
    <property type="match status" value="1"/>
</dbReference>
<evidence type="ECO:0000313" key="11">
    <source>
        <dbReference type="Proteomes" id="UP000267464"/>
    </source>
</evidence>
<comment type="similarity">
    <text evidence="1 8">Belongs to the TRAFAC class translation factor GTPase superfamily. Classic translation factor GTPase family. EF-G/EF-2 subfamily.</text>
</comment>
<dbReference type="Gene3D" id="3.30.230.10">
    <property type="match status" value="1"/>
</dbReference>
<dbReference type="SUPFAM" id="SSF54980">
    <property type="entry name" value="EF-G C-terminal domain-like"/>
    <property type="match status" value="2"/>
</dbReference>
<dbReference type="CDD" id="cd16262">
    <property type="entry name" value="EFG_III"/>
    <property type="match status" value="1"/>
</dbReference>
<feature type="binding site" evidence="8">
    <location>
        <begin position="134"/>
        <end position="137"/>
    </location>
    <ligand>
        <name>GTP</name>
        <dbReference type="ChEBI" id="CHEBI:37565"/>
    </ligand>
</feature>
<dbReference type="PROSITE" id="PS00301">
    <property type="entry name" value="G_TR_1"/>
    <property type="match status" value="1"/>
</dbReference>
<dbReference type="HAMAP" id="MF_00054_B">
    <property type="entry name" value="EF_G_EF_2_B"/>
    <property type="match status" value="1"/>
</dbReference>
<dbReference type="InterPro" id="IPR009022">
    <property type="entry name" value="EFG_III"/>
</dbReference>
<evidence type="ECO:0000256" key="1">
    <source>
        <dbReference type="ARBA" id="ARBA00005870"/>
    </source>
</evidence>
<dbReference type="PANTHER" id="PTHR43261:SF1">
    <property type="entry name" value="RIBOSOME-RELEASING FACTOR 2, MITOCHONDRIAL"/>
    <property type="match status" value="1"/>
</dbReference>
<dbReference type="SMART" id="SM00889">
    <property type="entry name" value="EFG_IV"/>
    <property type="match status" value="1"/>
</dbReference>
<dbReference type="InterPro" id="IPR047872">
    <property type="entry name" value="EFG_IV"/>
</dbReference>
<dbReference type="GO" id="GO:0005525">
    <property type="term" value="F:GTP binding"/>
    <property type="evidence" value="ECO:0007669"/>
    <property type="project" value="UniProtKB-UniRule"/>
</dbReference>
<dbReference type="EMBL" id="QUSW01000007">
    <property type="protein sequence ID" value="RQP22476.1"/>
    <property type="molecule type" value="Genomic_DNA"/>
</dbReference>
<dbReference type="InterPro" id="IPR035647">
    <property type="entry name" value="EFG_III/V"/>
</dbReference>
<dbReference type="PROSITE" id="PS51722">
    <property type="entry name" value="G_TR_2"/>
    <property type="match status" value="1"/>
</dbReference>
<dbReference type="InterPro" id="IPR000640">
    <property type="entry name" value="EFG_V-like"/>
</dbReference>
<organism evidence="10 11">
    <name type="scientific">Piscinibacter terrae</name>
    <dbReference type="NCBI Taxonomy" id="2496871"/>
    <lineage>
        <taxon>Bacteria</taxon>
        <taxon>Pseudomonadati</taxon>
        <taxon>Pseudomonadota</taxon>
        <taxon>Betaproteobacteria</taxon>
        <taxon>Burkholderiales</taxon>
        <taxon>Sphaerotilaceae</taxon>
        <taxon>Piscinibacter</taxon>
    </lineage>
</organism>
<evidence type="ECO:0000256" key="2">
    <source>
        <dbReference type="ARBA" id="ARBA00017872"/>
    </source>
</evidence>
<dbReference type="RefSeq" id="WP_124542699.1">
    <property type="nucleotide sequence ID" value="NZ_QUSW01000007.1"/>
</dbReference>
<dbReference type="InterPro" id="IPR031157">
    <property type="entry name" value="G_TR_CS"/>
</dbReference>
<dbReference type="OrthoDB" id="8969536at2"/>
<dbReference type="GO" id="GO:0005737">
    <property type="term" value="C:cytoplasm"/>
    <property type="evidence" value="ECO:0007669"/>
    <property type="project" value="UniProtKB-SubCell"/>
</dbReference>
<dbReference type="FunFam" id="3.30.230.10:FF:000003">
    <property type="entry name" value="Elongation factor G"/>
    <property type="match status" value="1"/>
</dbReference>
<evidence type="ECO:0000256" key="7">
    <source>
        <dbReference type="ARBA" id="ARBA00024731"/>
    </source>
</evidence>
<dbReference type="SUPFAM" id="SSF52540">
    <property type="entry name" value="P-loop containing nucleoside triphosphate hydrolases"/>
    <property type="match status" value="1"/>
</dbReference>
<dbReference type="InterPro" id="IPR027417">
    <property type="entry name" value="P-loop_NTPase"/>
</dbReference>
<dbReference type="InterPro" id="IPR035649">
    <property type="entry name" value="EFG_V"/>
</dbReference>
<evidence type="ECO:0000256" key="3">
    <source>
        <dbReference type="ARBA" id="ARBA00022741"/>
    </source>
</evidence>
<reference evidence="10 11" key="2">
    <citation type="submission" date="2018-12" db="EMBL/GenBank/DDBJ databases">
        <title>Rhizobacter gummiphilus sp. nov., a rubber-degrading bacterium isolated from the soil of a botanical garden in Japan.</title>
        <authorList>
            <person name="Shunsuke S.S."/>
        </authorList>
    </citation>
    <scope>NUCLEOTIDE SEQUENCE [LARGE SCALE GENOMIC DNA]</scope>
    <source>
        <strain evidence="10 11">S-16</strain>
    </source>
</reference>
<dbReference type="PRINTS" id="PR00315">
    <property type="entry name" value="ELONGATNFCT"/>
</dbReference>
<keyword evidence="4 8" id="KW-0251">Elongation factor</keyword>
<dbReference type="NCBIfam" id="TIGR00484">
    <property type="entry name" value="EF-G"/>
    <property type="match status" value="1"/>
</dbReference>
<dbReference type="InterPro" id="IPR041095">
    <property type="entry name" value="EFG_II"/>
</dbReference>
<reference evidence="10 11" key="1">
    <citation type="submission" date="2018-08" db="EMBL/GenBank/DDBJ databases">
        <authorList>
            <person name="Khan S.A."/>
            <person name="Jeon C.O."/>
            <person name="Chun B.H."/>
            <person name="Jeong S.E."/>
        </authorList>
    </citation>
    <scope>NUCLEOTIDE SEQUENCE [LARGE SCALE GENOMIC DNA]</scope>
    <source>
        <strain evidence="10 11">S-16</strain>
    </source>
</reference>
<evidence type="ECO:0000259" key="9">
    <source>
        <dbReference type="PROSITE" id="PS51722"/>
    </source>
</evidence>
<dbReference type="NCBIfam" id="NF009379">
    <property type="entry name" value="PRK12740.1-3"/>
    <property type="match status" value="1"/>
</dbReference>
<keyword evidence="6 8" id="KW-0342">GTP-binding</keyword>
<comment type="subcellular location">
    <subcellularLocation>
        <location evidence="8">Cytoplasm</location>
    </subcellularLocation>
</comment>
<comment type="caution">
    <text evidence="10">The sequence shown here is derived from an EMBL/GenBank/DDBJ whole genome shotgun (WGS) entry which is preliminary data.</text>
</comment>
<dbReference type="Gene3D" id="3.30.70.240">
    <property type="match status" value="1"/>
</dbReference>
<dbReference type="InterPro" id="IPR005225">
    <property type="entry name" value="Small_GTP-bd"/>
</dbReference>
<evidence type="ECO:0000256" key="4">
    <source>
        <dbReference type="ARBA" id="ARBA00022768"/>
    </source>
</evidence>
<dbReference type="InterPro" id="IPR005517">
    <property type="entry name" value="Transl_elong_EFG/EF2_IV"/>
</dbReference>
<dbReference type="Gene3D" id="2.40.30.10">
    <property type="entry name" value="Translation factors"/>
    <property type="match status" value="1"/>
</dbReference>
<dbReference type="Proteomes" id="UP000267464">
    <property type="component" value="Unassembled WGS sequence"/>
</dbReference>
<dbReference type="Pfam" id="PF00679">
    <property type="entry name" value="EFG_C"/>
    <property type="match status" value="1"/>
</dbReference>
<proteinExistence type="inferred from homology"/>
<dbReference type="InterPro" id="IPR009000">
    <property type="entry name" value="Transl_B-barrel_sf"/>
</dbReference>
<dbReference type="GO" id="GO:0003924">
    <property type="term" value="F:GTPase activity"/>
    <property type="evidence" value="ECO:0007669"/>
    <property type="project" value="InterPro"/>
</dbReference>
<dbReference type="FunFam" id="3.30.70.240:FF:000001">
    <property type="entry name" value="Elongation factor G"/>
    <property type="match status" value="1"/>
</dbReference>
<keyword evidence="5 8" id="KW-0648">Protein biosynthesis</keyword>
<dbReference type="Pfam" id="PF03764">
    <property type="entry name" value="EFG_IV"/>
    <property type="match status" value="1"/>
</dbReference>
<dbReference type="NCBIfam" id="TIGR00231">
    <property type="entry name" value="small_GTP"/>
    <property type="match status" value="1"/>
</dbReference>
<dbReference type="CDD" id="cd01434">
    <property type="entry name" value="EFG_mtEFG1_IV"/>
    <property type="match status" value="1"/>
</dbReference>
<name>A0A3N7HN10_9BURK</name>
<evidence type="ECO:0000256" key="5">
    <source>
        <dbReference type="ARBA" id="ARBA00022917"/>
    </source>
</evidence>
<keyword evidence="11" id="KW-1185">Reference proteome</keyword>
<dbReference type="CDD" id="cd04088">
    <property type="entry name" value="EFG_mtEFG_II"/>
    <property type="match status" value="1"/>
</dbReference>
<dbReference type="PANTHER" id="PTHR43261">
    <property type="entry name" value="TRANSLATION ELONGATION FACTOR G-RELATED"/>
    <property type="match status" value="1"/>
</dbReference>